<keyword evidence="3" id="KW-0804">Transcription</keyword>
<dbReference type="InterPro" id="IPR050679">
    <property type="entry name" value="Bact_HTH_transcr_reg"/>
</dbReference>
<gene>
    <name evidence="5" type="ORF">CLV37_10343</name>
</gene>
<dbReference type="PANTHER" id="PTHR44846">
    <property type="entry name" value="MANNOSYL-D-GLYCERATE TRANSPORT/METABOLISM SYSTEM REPRESSOR MNGR-RELATED"/>
    <property type="match status" value="1"/>
</dbReference>
<dbReference type="Pfam" id="PF00392">
    <property type="entry name" value="GntR"/>
    <property type="match status" value="1"/>
</dbReference>
<dbReference type="SMART" id="SM00866">
    <property type="entry name" value="UTRA"/>
    <property type="match status" value="1"/>
</dbReference>
<dbReference type="GO" id="GO:0003700">
    <property type="term" value="F:DNA-binding transcription factor activity"/>
    <property type="evidence" value="ECO:0007669"/>
    <property type="project" value="InterPro"/>
</dbReference>
<keyword evidence="6" id="KW-1185">Reference proteome</keyword>
<sequence>MASDLFVDLDRSSPVPLYFQVARQIEQAIEHGKLPPGSRLDNEIHLADQLGLSRPTMRRAIQQLVDKGLLVRKRGVGTQVVHGQVTRPVELTSLHDDLAQSGQHPTTQVLLHEMDGADDEVAGSLAISPGTPVLHLRRLRMSGGEPLAVLENWLPAPYTDLTVEALTERGMYQLLRSRGVGMRVARQRIGARRGSGEECSLLDERRGSPLLTMERTTHDDSGRVVEFGRHVYRASRYAFEVTLVDR</sequence>
<protein>
    <submittedName>
        <fullName evidence="5">GntR family transcriptional regulator</fullName>
    </submittedName>
</protein>
<evidence type="ECO:0000256" key="3">
    <source>
        <dbReference type="ARBA" id="ARBA00023163"/>
    </source>
</evidence>
<dbReference type="Gene3D" id="3.40.1410.10">
    <property type="entry name" value="Chorismate lyase-like"/>
    <property type="match status" value="1"/>
</dbReference>
<dbReference type="InterPro" id="IPR011663">
    <property type="entry name" value="UTRA"/>
</dbReference>
<dbReference type="SUPFAM" id="SSF64288">
    <property type="entry name" value="Chorismate lyase-like"/>
    <property type="match status" value="1"/>
</dbReference>
<dbReference type="OrthoDB" id="3194402at2"/>
<keyword evidence="2" id="KW-0238">DNA-binding</keyword>
<dbReference type="InterPro" id="IPR036388">
    <property type="entry name" value="WH-like_DNA-bd_sf"/>
</dbReference>
<dbReference type="InterPro" id="IPR000524">
    <property type="entry name" value="Tscrpt_reg_HTH_GntR"/>
</dbReference>
<feature type="domain" description="HTH gntR-type" evidence="4">
    <location>
        <begin position="15"/>
        <end position="83"/>
    </location>
</feature>
<evidence type="ECO:0000256" key="1">
    <source>
        <dbReference type="ARBA" id="ARBA00023015"/>
    </source>
</evidence>
<dbReference type="Proteomes" id="UP000238083">
    <property type="component" value="Unassembled WGS sequence"/>
</dbReference>
<dbReference type="CDD" id="cd07377">
    <property type="entry name" value="WHTH_GntR"/>
    <property type="match status" value="1"/>
</dbReference>
<dbReference type="PRINTS" id="PR00035">
    <property type="entry name" value="HTHGNTR"/>
</dbReference>
<accession>A0A2T0R632</accession>
<dbReference type="Pfam" id="PF07702">
    <property type="entry name" value="UTRA"/>
    <property type="match status" value="1"/>
</dbReference>
<evidence type="ECO:0000313" key="5">
    <source>
        <dbReference type="EMBL" id="PRY16612.1"/>
    </source>
</evidence>
<evidence type="ECO:0000256" key="2">
    <source>
        <dbReference type="ARBA" id="ARBA00023125"/>
    </source>
</evidence>
<dbReference type="RefSeq" id="WP_106208734.1">
    <property type="nucleotide sequence ID" value="NZ_PVZF01000003.1"/>
</dbReference>
<comment type="caution">
    <text evidence="5">The sequence shown here is derived from an EMBL/GenBank/DDBJ whole genome shotgun (WGS) entry which is preliminary data.</text>
</comment>
<dbReference type="PROSITE" id="PS50949">
    <property type="entry name" value="HTH_GNTR"/>
    <property type="match status" value="1"/>
</dbReference>
<dbReference type="PANTHER" id="PTHR44846:SF17">
    <property type="entry name" value="GNTR-FAMILY TRANSCRIPTIONAL REGULATOR"/>
    <property type="match status" value="1"/>
</dbReference>
<organism evidence="5 6">
    <name type="scientific">Kineococcus rhizosphaerae</name>
    <dbReference type="NCBI Taxonomy" id="559628"/>
    <lineage>
        <taxon>Bacteria</taxon>
        <taxon>Bacillati</taxon>
        <taxon>Actinomycetota</taxon>
        <taxon>Actinomycetes</taxon>
        <taxon>Kineosporiales</taxon>
        <taxon>Kineosporiaceae</taxon>
        <taxon>Kineococcus</taxon>
    </lineage>
</organism>
<dbReference type="GO" id="GO:0045892">
    <property type="term" value="P:negative regulation of DNA-templated transcription"/>
    <property type="evidence" value="ECO:0007669"/>
    <property type="project" value="TreeGrafter"/>
</dbReference>
<name>A0A2T0R632_9ACTN</name>
<dbReference type="SMART" id="SM00345">
    <property type="entry name" value="HTH_GNTR"/>
    <property type="match status" value="1"/>
</dbReference>
<dbReference type="SUPFAM" id="SSF46785">
    <property type="entry name" value="Winged helix' DNA-binding domain"/>
    <property type="match status" value="1"/>
</dbReference>
<reference evidence="5 6" key="1">
    <citation type="submission" date="2018-03" db="EMBL/GenBank/DDBJ databases">
        <title>Genomic Encyclopedia of Archaeal and Bacterial Type Strains, Phase II (KMG-II): from individual species to whole genera.</title>
        <authorList>
            <person name="Goeker M."/>
        </authorList>
    </citation>
    <scope>NUCLEOTIDE SEQUENCE [LARGE SCALE GENOMIC DNA]</scope>
    <source>
        <strain evidence="5 6">DSM 19711</strain>
    </source>
</reference>
<evidence type="ECO:0000259" key="4">
    <source>
        <dbReference type="PROSITE" id="PS50949"/>
    </source>
</evidence>
<dbReference type="AlphaFoldDB" id="A0A2T0R632"/>
<dbReference type="EMBL" id="PVZF01000003">
    <property type="protein sequence ID" value="PRY16612.1"/>
    <property type="molecule type" value="Genomic_DNA"/>
</dbReference>
<dbReference type="InterPro" id="IPR036390">
    <property type="entry name" value="WH_DNA-bd_sf"/>
</dbReference>
<dbReference type="InterPro" id="IPR028978">
    <property type="entry name" value="Chorismate_lyase_/UTRA_dom_sf"/>
</dbReference>
<keyword evidence="1" id="KW-0805">Transcription regulation</keyword>
<proteinExistence type="predicted"/>
<dbReference type="Gene3D" id="1.10.10.10">
    <property type="entry name" value="Winged helix-like DNA-binding domain superfamily/Winged helix DNA-binding domain"/>
    <property type="match status" value="1"/>
</dbReference>
<evidence type="ECO:0000313" key="6">
    <source>
        <dbReference type="Proteomes" id="UP000238083"/>
    </source>
</evidence>
<dbReference type="GO" id="GO:0003677">
    <property type="term" value="F:DNA binding"/>
    <property type="evidence" value="ECO:0007669"/>
    <property type="project" value="UniProtKB-KW"/>
</dbReference>